<protein>
    <submittedName>
        <fullName evidence="1">Uncharacterized protein</fullName>
    </submittedName>
</protein>
<sequence length="49" mass="5271">MNAQNLVSALSNLIANNSTVTQQSPITSQERQMAEHLADTVKLMASGQK</sequence>
<evidence type="ECO:0000313" key="2">
    <source>
        <dbReference type="Proteomes" id="UP000682733"/>
    </source>
</evidence>
<proteinExistence type="predicted"/>
<dbReference type="Proteomes" id="UP000682733">
    <property type="component" value="Unassembled WGS sequence"/>
</dbReference>
<feature type="non-terminal residue" evidence="1">
    <location>
        <position position="49"/>
    </location>
</feature>
<organism evidence="1 2">
    <name type="scientific">Didymodactylos carnosus</name>
    <dbReference type="NCBI Taxonomy" id="1234261"/>
    <lineage>
        <taxon>Eukaryota</taxon>
        <taxon>Metazoa</taxon>
        <taxon>Spiralia</taxon>
        <taxon>Gnathifera</taxon>
        <taxon>Rotifera</taxon>
        <taxon>Eurotatoria</taxon>
        <taxon>Bdelloidea</taxon>
        <taxon>Philodinida</taxon>
        <taxon>Philodinidae</taxon>
        <taxon>Didymodactylos</taxon>
    </lineage>
</organism>
<accession>A0A8S2XXG8</accession>
<gene>
    <name evidence="1" type="ORF">TMI583_LOCUS48545</name>
</gene>
<name>A0A8S2XXG8_9BILA</name>
<evidence type="ECO:0000313" key="1">
    <source>
        <dbReference type="EMBL" id="CAF4516365.1"/>
    </source>
</evidence>
<dbReference type="AlphaFoldDB" id="A0A8S2XXG8"/>
<reference evidence="1" key="1">
    <citation type="submission" date="2021-02" db="EMBL/GenBank/DDBJ databases">
        <authorList>
            <person name="Nowell W R."/>
        </authorList>
    </citation>
    <scope>NUCLEOTIDE SEQUENCE</scope>
</reference>
<dbReference type="EMBL" id="CAJOBA010099844">
    <property type="protein sequence ID" value="CAF4516365.1"/>
    <property type="molecule type" value="Genomic_DNA"/>
</dbReference>
<comment type="caution">
    <text evidence="1">The sequence shown here is derived from an EMBL/GenBank/DDBJ whole genome shotgun (WGS) entry which is preliminary data.</text>
</comment>